<feature type="transmembrane region" description="Helical" evidence="1">
    <location>
        <begin position="238"/>
        <end position="259"/>
    </location>
</feature>
<keyword evidence="1" id="KW-1133">Transmembrane helix</keyword>
<dbReference type="PANTHER" id="PTHR34483">
    <property type="entry name" value="OS09G0129800 PROTEIN"/>
    <property type="match status" value="1"/>
</dbReference>
<protein>
    <submittedName>
        <fullName evidence="2">Uncharacterized protein</fullName>
    </submittedName>
</protein>
<name>A0A1E5WGE7_9POAL</name>
<feature type="transmembrane region" description="Helical" evidence="1">
    <location>
        <begin position="185"/>
        <end position="211"/>
    </location>
</feature>
<keyword evidence="1" id="KW-0812">Transmembrane</keyword>
<organism evidence="2 3">
    <name type="scientific">Dichanthelium oligosanthes</name>
    <dbReference type="NCBI Taxonomy" id="888268"/>
    <lineage>
        <taxon>Eukaryota</taxon>
        <taxon>Viridiplantae</taxon>
        <taxon>Streptophyta</taxon>
        <taxon>Embryophyta</taxon>
        <taxon>Tracheophyta</taxon>
        <taxon>Spermatophyta</taxon>
        <taxon>Magnoliopsida</taxon>
        <taxon>Liliopsida</taxon>
        <taxon>Poales</taxon>
        <taxon>Poaceae</taxon>
        <taxon>PACMAD clade</taxon>
        <taxon>Panicoideae</taxon>
        <taxon>Panicodae</taxon>
        <taxon>Paniceae</taxon>
        <taxon>Dichantheliinae</taxon>
        <taxon>Dichanthelium</taxon>
    </lineage>
</organism>
<feature type="transmembrane region" description="Helical" evidence="1">
    <location>
        <begin position="30"/>
        <end position="48"/>
    </location>
</feature>
<sequence length="325" mass="34176">MAAGESSAPSTSFFKIRKDGALLPARNRSLFSAVFALAVAYTSLLVVVNDLAVQPRVDKVLLDVMAFNNGTATDPRSPDDNAQLLQDFGEDTWRLVRAGAAYLLLDATVGSAVWIIALFAAVATYSGETHSLGSLLGKARAQVKGPALTVAFVYVLQIAYAVVLLAAMAALLARLLAKGRTGLLLLGWLLLLAAAAFLVYFTFLCALSVVVATAEPGCHGADAVGRAWRMLRGRRKRAVLFVAVFGALAIAGSRVHALARTCSLASGLVLGSLYAVVMAAVELFAACAITAFYYECKEGNDDAATTEFAKLASEELIGARRVKGP</sequence>
<keyword evidence="3" id="KW-1185">Reference proteome</keyword>
<feature type="transmembrane region" description="Helical" evidence="1">
    <location>
        <begin position="100"/>
        <end position="126"/>
    </location>
</feature>
<dbReference type="AlphaFoldDB" id="A0A1E5WGE7"/>
<evidence type="ECO:0000313" key="2">
    <source>
        <dbReference type="EMBL" id="OEL36469.1"/>
    </source>
</evidence>
<comment type="caution">
    <text evidence="2">The sequence shown here is derived from an EMBL/GenBank/DDBJ whole genome shotgun (WGS) entry which is preliminary data.</text>
</comment>
<gene>
    <name evidence="2" type="ORF">BAE44_0002512</name>
</gene>
<reference evidence="2 3" key="1">
    <citation type="submission" date="2016-09" db="EMBL/GenBank/DDBJ databases">
        <title>The draft genome of Dichanthelium oligosanthes: A C3 panicoid grass species.</title>
        <authorList>
            <person name="Studer A.J."/>
            <person name="Schnable J.C."/>
            <person name="Brutnell T.P."/>
        </authorList>
    </citation>
    <scope>NUCLEOTIDE SEQUENCE [LARGE SCALE GENOMIC DNA]</scope>
    <source>
        <strain evidence="3">cv. Kellogg 1175</strain>
        <tissue evidence="2">Leaf</tissue>
    </source>
</reference>
<keyword evidence="1" id="KW-0472">Membrane</keyword>
<evidence type="ECO:0000313" key="3">
    <source>
        <dbReference type="Proteomes" id="UP000095767"/>
    </source>
</evidence>
<dbReference type="PANTHER" id="PTHR34483:SF5">
    <property type="entry name" value="TRANSMEMBRANE PROTEIN"/>
    <property type="match status" value="1"/>
</dbReference>
<proteinExistence type="predicted"/>
<feature type="transmembrane region" description="Helical" evidence="1">
    <location>
        <begin position="271"/>
        <end position="294"/>
    </location>
</feature>
<dbReference type="Proteomes" id="UP000095767">
    <property type="component" value="Unassembled WGS sequence"/>
</dbReference>
<dbReference type="EMBL" id="LWDX02009076">
    <property type="protein sequence ID" value="OEL36469.1"/>
    <property type="molecule type" value="Genomic_DNA"/>
</dbReference>
<evidence type="ECO:0000256" key="1">
    <source>
        <dbReference type="SAM" id="Phobius"/>
    </source>
</evidence>
<feature type="transmembrane region" description="Helical" evidence="1">
    <location>
        <begin position="147"/>
        <end position="173"/>
    </location>
</feature>
<accession>A0A1E5WGE7</accession>
<dbReference type="OrthoDB" id="737323at2759"/>